<comment type="subcellular location">
    <subcellularLocation>
        <location evidence="3">Periplasm</location>
    </subcellularLocation>
</comment>
<gene>
    <name evidence="14" type="primary">bla</name>
    <name evidence="14" type="ORF">ED312_22055</name>
</gene>
<dbReference type="SMART" id="SM00849">
    <property type="entry name" value="Lactamase_B"/>
    <property type="match status" value="1"/>
</dbReference>
<dbReference type="Gene3D" id="3.60.15.10">
    <property type="entry name" value="Ribonuclease Z/Hydroxyacylglutathione hydrolase-like"/>
    <property type="match status" value="1"/>
</dbReference>
<evidence type="ECO:0000256" key="7">
    <source>
        <dbReference type="ARBA" id="ARBA00022723"/>
    </source>
</evidence>
<evidence type="ECO:0000256" key="6">
    <source>
        <dbReference type="ARBA" id="ARBA00012865"/>
    </source>
</evidence>
<keyword evidence="11" id="KW-0862">Zinc</keyword>
<keyword evidence="7" id="KW-0479">Metal-binding</keyword>
<comment type="cofactor">
    <cofactor evidence="2">
        <name>Zn(2+)</name>
        <dbReference type="ChEBI" id="CHEBI:29105"/>
    </cofactor>
</comment>
<keyword evidence="10" id="KW-0378">Hydrolase</keyword>
<dbReference type="InterPro" id="IPR058199">
    <property type="entry name" value="BlaB//VIM/IMP-1"/>
</dbReference>
<keyword evidence="9" id="KW-0574">Periplasm</keyword>
<evidence type="ECO:0000256" key="5">
    <source>
        <dbReference type="ARBA" id="ARBA00011245"/>
    </source>
</evidence>
<comment type="subunit">
    <text evidence="5">Monomer.</text>
</comment>
<proteinExistence type="inferred from homology"/>
<dbReference type="GO" id="GO:0046677">
    <property type="term" value="P:response to antibiotic"/>
    <property type="evidence" value="ECO:0007669"/>
    <property type="project" value="UniProtKB-KW"/>
</dbReference>
<dbReference type="GO" id="GO:0017001">
    <property type="term" value="P:antibiotic catabolic process"/>
    <property type="evidence" value="ECO:0007669"/>
    <property type="project" value="InterPro"/>
</dbReference>
<evidence type="ECO:0000313" key="15">
    <source>
        <dbReference type="Proteomes" id="UP000267469"/>
    </source>
</evidence>
<dbReference type="AlphaFoldDB" id="A0A3N0DFL6"/>
<comment type="similarity">
    <text evidence="4">Belongs to the metallo-beta-lactamase superfamily. Class-B beta-lactamase family.</text>
</comment>
<organism evidence="14 15">
    <name type="scientific">Sinomicrobium pectinilyticum</name>
    <dbReference type="NCBI Taxonomy" id="1084421"/>
    <lineage>
        <taxon>Bacteria</taxon>
        <taxon>Pseudomonadati</taxon>
        <taxon>Bacteroidota</taxon>
        <taxon>Flavobacteriia</taxon>
        <taxon>Flavobacteriales</taxon>
        <taxon>Flavobacteriaceae</taxon>
        <taxon>Sinomicrobium</taxon>
    </lineage>
</organism>
<evidence type="ECO:0000256" key="11">
    <source>
        <dbReference type="ARBA" id="ARBA00022833"/>
    </source>
</evidence>
<keyword evidence="8" id="KW-0732">Signal</keyword>
<evidence type="ECO:0000313" key="14">
    <source>
        <dbReference type="EMBL" id="RNL74425.1"/>
    </source>
</evidence>
<dbReference type="InterPro" id="IPR001279">
    <property type="entry name" value="Metallo-B-lactamas"/>
</dbReference>
<evidence type="ECO:0000256" key="8">
    <source>
        <dbReference type="ARBA" id="ARBA00022729"/>
    </source>
</evidence>
<evidence type="ECO:0000256" key="10">
    <source>
        <dbReference type="ARBA" id="ARBA00022801"/>
    </source>
</evidence>
<dbReference type="PROSITE" id="PS51257">
    <property type="entry name" value="PROKAR_LIPOPROTEIN"/>
    <property type="match status" value="1"/>
</dbReference>
<feature type="domain" description="Metallo-beta-lactamase" evidence="13">
    <location>
        <begin position="58"/>
        <end position="227"/>
    </location>
</feature>
<dbReference type="GO" id="GO:0008270">
    <property type="term" value="F:zinc ion binding"/>
    <property type="evidence" value="ECO:0007669"/>
    <property type="project" value="InterPro"/>
</dbReference>
<evidence type="ECO:0000256" key="12">
    <source>
        <dbReference type="ARBA" id="ARBA00023251"/>
    </source>
</evidence>
<dbReference type="SUPFAM" id="SSF56281">
    <property type="entry name" value="Metallo-hydrolase/oxidoreductase"/>
    <property type="match status" value="1"/>
</dbReference>
<dbReference type="PANTHER" id="PTHR42951:SF4">
    <property type="entry name" value="ACYL-COENZYME A THIOESTERASE MBLAC2"/>
    <property type="match status" value="1"/>
</dbReference>
<name>A0A3N0DFL6_SINP1</name>
<dbReference type="OrthoDB" id="9769598at2"/>
<dbReference type="PANTHER" id="PTHR42951">
    <property type="entry name" value="METALLO-BETA-LACTAMASE DOMAIN-CONTAINING"/>
    <property type="match status" value="1"/>
</dbReference>
<dbReference type="GO" id="GO:0042597">
    <property type="term" value="C:periplasmic space"/>
    <property type="evidence" value="ECO:0007669"/>
    <property type="project" value="UniProtKB-SubCell"/>
</dbReference>
<dbReference type="InterPro" id="IPR001018">
    <property type="entry name" value="Beta-lactamase_class-B_CS"/>
</dbReference>
<evidence type="ECO:0000256" key="9">
    <source>
        <dbReference type="ARBA" id="ARBA00022764"/>
    </source>
</evidence>
<evidence type="ECO:0000256" key="4">
    <source>
        <dbReference type="ARBA" id="ARBA00005250"/>
    </source>
</evidence>
<dbReference type="RefSeq" id="WP_123218184.1">
    <property type="nucleotide sequence ID" value="NZ_RJTM01000178.1"/>
</dbReference>
<protein>
    <recommendedName>
        <fullName evidence="6">beta-lactamase</fullName>
        <ecNumber evidence="6">3.5.2.6</ecNumber>
    </recommendedName>
</protein>
<dbReference type="InterPro" id="IPR036866">
    <property type="entry name" value="RibonucZ/Hydroxyglut_hydro"/>
</dbReference>
<dbReference type="NCBIfam" id="NF033088">
    <property type="entry name" value="bla_subclass_B1"/>
    <property type="match status" value="1"/>
</dbReference>
<comment type="catalytic activity">
    <reaction evidence="1">
        <text>a beta-lactam + H2O = a substituted beta-amino acid</text>
        <dbReference type="Rhea" id="RHEA:20401"/>
        <dbReference type="ChEBI" id="CHEBI:15377"/>
        <dbReference type="ChEBI" id="CHEBI:35627"/>
        <dbReference type="ChEBI" id="CHEBI:140347"/>
        <dbReference type="EC" id="3.5.2.6"/>
    </reaction>
</comment>
<dbReference type="Pfam" id="PF00753">
    <property type="entry name" value="Lactamase_B"/>
    <property type="match status" value="1"/>
</dbReference>
<dbReference type="EC" id="3.5.2.6" evidence="6"/>
<comment type="caution">
    <text evidence="14">The sequence shown here is derived from an EMBL/GenBank/DDBJ whole genome shotgun (WGS) entry which is preliminary data.</text>
</comment>
<dbReference type="EMBL" id="RJTM01000178">
    <property type="protein sequence ID" value="RNL74425.1"/>
    <property type="molecule type" value="Genomic_DNA"/>
</dbReference>
<dbReference type="Proteomes" id="UP000267469">
    <property type="component" value="Unassembled WGS sequence"/>
</dbReference>
<keyword evidence="15" id="KW-1185">Reference proteome</keyword>
<dbReference type="CDD" id="cd16302">
    <property type="entry name" value="CcrA-like_MBL-B1"/>
    <property type="match status" value="1"/>
</dbReference>
<evidence type="ECO:0000256" key="1">
    <source>
        <dbReference type="ARBA" id="ARBA00001526"/>
    </source>
</evidence>
<reference evidence="14 15" key="1">
    <citation type="submission" date="2018-10" db="EMBL/GenBank/DDBJ databases">
        <title>Sinomicrobium pectinilyticum sp. nov., a pectinase-producing bacterium isolated from alkaline and saline soil, and emended description of the genus Sinomicrobium.</title>
        <authorList>
            <person name="Cheng B."/>
            <person name="Li C."/>
            <person name="Lai Q."/>
            <person name="Du M."/>
            <person name="Shao Z."/>
            <person name="Xu P."/>
            <person name="Yang C."/>
        </authorList>
    </citation>
    <scope>NUCLEOTIDE SEQUENCE [LARGE SCALE GENOMIC DNA]</scope>
    <source>
        <strain evidence="14 15">5DNS001</strain>
    </source>
</reference>
<dbReference type="InterPro" id="IPR050855">
    <property type="entry name" value="NDM-1-like"/>
</dbReference>
<accession>A0A3N0DFL6</accession>
<evidence type="ECO:0000256" key="2">
    <source>
        <dbReference type="ARBA" id="ARBA00001947"/>
    </source>
</evidence>
<keyword evidence="12" id="KW-0046">Antibiotic resistance</keyword>
<evidence type="ECO:0000259" key="13">
    <source>
        <dbReference type="SMART" id="SM00849"/>
    </source>
</evidence>
<dbReference type="PROSITE" id="PS00744">
    <property type="entry name" value="BETA_LACTAMASE_B_2"/>
    <property type="match status" value="1"/>
</dbReference>
<sequence>MRYSLFSFFGLLLLGCGAGKPVVADKNYSSDSLQVRRISDHAYVHTSYMDVEGFGRVSCNGAVFFDGKEAVVLDTPGDEIVSEELIRWVEDSLHCKIKAIIPTHFHRDCLGGLEAFHRRGIPSYAGNATIALAESNASPIPQQGFDRSGTFRVGGKDVILEYPGAGHTKDNITGYLPDDGVLFGGCLVKASGANKGNLDDANVTAWPETIRKIKKEYPDLKIVVPGHGDAGGAELLDYTIELFRP</sequence>
<dbReference type="GO" id="GO:0008800">
    <property type="term" value="F:beta-lactamase activity"/>
    <property type="evidence" value="ECO:0007669"/>
    <property type="project" value="UniProtKB-EC"/>
</dbReference>
<evidence type="ECO:0000256" key="3">
    <source>
        <dbReference type="ARBA" id="ARBA00004418"/>
    </source>
</evidence>